<proteinExistence type="inferred from homology"/>
<gene>
    <name evidence="3" type="ORF">CN613_22185</name>
</gene>
<evidence type="ECO:0000313" key="3">
    <source>
        <dbReference type="EMBL" id="PEM66586.1"/>
    </source>
</evidence>
<dbReference type="AlphaFoldDB" id="A0A2B5H982"/>
<feature type="domain" description="VTT" evidence="2">
    <location>
        <begin position="37"/>
        <end position="162"/>
    </location>
</feature>
<evidence type="ECO:0000256" key="1">
    <source>
        <dbReference type="ARBA" id="ARBA00010792"/>
    </source>
</evidence>
<evidence type="ECO:0000259" key="2">
    <source>
        <dbReference type="Pfam" id="PF09335"/>
    </source>
</evidence>
<dbReference type="Proteomes" id="UP000219775">
    <property type="component" value="Unassembled WGS sequence"/>
</dbReference>
<comment type="similarity">
    <text evidence="1">Belongs to the DedA family.</text>
</comment>
<comment type="caution">
    <text evidence="3">The sequence shown here is derived from an EMBL/GenBank/DDBJ whole genome shotgun (WGS) entry which is preliminary data.</text>
</comment>
<dbReference type="InterPro" id="IPR051311">
    <property type="entry name" value="DedA_domain"/>
</dbReference>
<sequence>MVWTVITIEQQLHYLISHFGYFGIIIALVGGIIGLPIPDETLLTFVGYYVYKGEMKFLLALLSACIGSSIGITISYLLGVKLGIPFLKKFGPKIHITENKINRTQILFQKIGPALLFIGYFIPGVRHVTAYLAGISCFRFWTFCLYAYSGALLWSFTFIKLGLELGEKWRHVAHYAHRYSLILLIVLVILVGLIFVYFRFKKDRN</sequence>
<dbReference type="PANTHER" id="PTHR42709">
    <property type="entry name" value="ALKALINE PHOSPHATASE LIKE PROTEIN"/>
    <property type="match status" value="1"/>
</dbReference>
<evidence type="ECO:0000313" key="4">
    <source>
        <dbReference type="Proteomes" id="UP000219775"/>
    </source>
</evidence>
<name>A0A2B5H982_9BACI</name>
<accession>A0A2B5H982</accession>
<organism evidence="3 4">
    <name type="scientific">Bacillus pseudomycoides</name>
    <dbReference type="NCBI Taxonomy" id="64104"/>
    <lineage>
        <taxon>Bacteria</taxon>
        <taxon>Bacillati</taxon>
        <taxon>Bacillota</taxon>
        <taxon>Bacilli</taxon>
        <taxon>Bacillales</taxon>
        <taxon>Bacillaceae</taxon>
        <taxon>Bacillus</taxon>
        <taxon>Bacillus cereus group</taxon>
    </lineage>
</organism>
<dbReference type="GO" id="GO:0005886">
    <property type="term" value="C:plasma membrane"/>
    <property type="evidence" value="ECO:0007669"/>
    <property type="project" value="TreeGrafter"/>
</dbReference>
<reference evidence="3 4" key="1">
    <citation type="submission" date="2017-09" db="EMBL/GenBank/DDBJ databases">
        <title>Large-scale bioinformatics analysis of Bacillus genomes uncovers conserved roles of natural products in bacterial physiology.</title>
        <authorList>
            <consortium name="Agbiome Team Llc"/>
            <person name="Bleich R.M."/>
            <person name="Grubbs K.J."/>
            <person name="Santa Maria K.C."/>
            <person name="Allen S.E."/>
            <person name="Farag S."/>
            <person name="Shank E.A."/>
            <person name="Bowers A."/>
        </authorList>
    </citation>
    <scope>NUCLEOTIDE SEQUENCE [LARGE SCALE GENOMIC DNA]</scope>
    <source>
        <strain evidence="3 4">AFS009893</strain>
    </source>
</reference>
<dbReference type="EMBL" id="NUDP01000089">
    <property type="protein sequence ID" value="PEM66586.1"/>
    <property type="molecule type" value="Genomic_DNA"/>
</dbReference>
<dbReference type="PANTHER" id="PTHR42709:SF9">
    <property type="entry name" value="ALKALINE PHOSPHATASE LIKE PROTEIN"/>
    <property type="match status" value="1"/>
</dbReference>
<dbReference type="InterPro" id="IPR032816">
    <property type="entry name" value="VTT_dom"/>
</dbReference>
<dbReference type="Pfam" id="PF09335">
    <property type="entry name" value="VTT_dom"/>
    <property type="match status" value="1"/>
</dbReference>
<protein>
    <submittedName>
        <fullName evidence="3">Alkaline phosphatase</fullName>
    </submittedName>
</protein>